<comment type="caution">
    <text evidence="1">The sequence shown here is derived from an EMBL/GenBank/DDBJ whole genome shotgun (WGS) entry which is preliminary data.</text>
</comment>
<protein>
    <submittedName>
        <fullName evidence="1">Uncharacterized protein</fullName>
    </submittedName>
</protein>
<sequence>MPISIYGLLVGSHGGVGCSVPAPHHTELRHTLSPLPEHEIRGRLAPFVPDDDDKAWPPPCVTRSRCCSLGPPRGMGMVAATAAPSRVTFVSSRGVAARDPFPFPFLSCDALMRRRKHAVVFLSDVFRVEPLRRGFYLILFYFSLVGSLAPTFGGRTNRRLMEGFTWERSMPVQYESRAATVVRRSILL</sequence>
<name>A0ACC0UA42_9AGAM</name>
<accession>A0ACC0UA42</accession>
<evidence type="ECO:0000313" key="1">
    <source>
        <dbReference type="EMBL" id="KAI9507944.1"/>
    </source>
</evidence>
<keyword evidence="2" id="KW-1185">Reference proteome</keyword>
<organism evidence="1 2">
    <name type="scientific">Russula earlei</name>
    <dbReference type="NCBI Taxonomy" id="71964"/>
    <lineage>
        <taxon>Eukaryota</taxon>
        <taxon>Fungi</taxon>
        <taxon>Dikarya</taxon>
        <taxon>Basidiomycota</taxon>
        <taxon>Agaricomycotina</taxon>
        <taxon>Agaricomycetes</taxon>
        <taxon>Russulales</taxon>
        <taxon>Russulaceae</taxon>
        <taxon>Russula</taxon>
    </lineage>
</organism>
<dbReference type="EMBL" id="JAGFNK010000106">
    <property type="protein sequence ID" value="KAI9507944.1"/>
    <property type="molecule type" value="Genomic_DNA"/>
</dbReference>
<dbReference type="Proteomes" id="UP001207468">
    <property type="component" value="Unassembled WGS sequence"/>
</dbReference>
<evidence type="ECO:0000313" key="2">
    <source>
        <dbReference type="Proteomes" id="UP001207468"/>
    </source>
</evidence>
<proteinExistence type="predicted"/>
<gene>
    <name evidence="1" type="ORF">F5148DRAFT_41692</name>
</gene>
<reference evidence="1" key="1">
    <citation type="submission" date="2021-03" db="EMBL/GenBank/DDBJ databases">
        <title>Evolutionary priming and transition to the ectomycorrhizal habit in an iconic lineage of mushroom-forming fungi: is preadaptation a requirement?</title>
        <authorList>
            <consortium name="DOE Joint Genome Institute"/>
            <person name="Looney B.P."/>
            <person name="Miyauchi S."/>
            <person name="Morin E."/>
            <person name="Drula E."/>
            <person name="Courty P.E."/>
            <person name="Chicoki N."/>
            <person name="Fauchery L."/>
            <person name="Kohler A."/>
            <person name="Kuo A."/>
            <person name="LaButti K."/>
            <person name="Pangilinan J."/>
            <person name="Lipzen A."/>
            <person name="Riley R."/>
            <person name="Andreopoulos W."/>
            <person name="He G."/>
            <person name="Johnson J."/>
            <person name="Barry K.W."/>
            <person name="Grigoriev I.V."/>
            <person name="Nagy L."/>
            <person name="Hibbett D."/>
            <person name="Henrissat B."/>
            <person name="Matheny P.B."/>
            <person name="Labbe J."/>
            <person name="Martin A.F."/>
        </authorList>
    </citation>
    <scope>NUCLEOTIDE SEQUENCE</scope>
    <source>
        <strain evidence="1">BPL698</strain>
    </source>
</reference>